<sequence>MFIDRINSRDSEKIDLYSSAKAHFGDGKLADAVMRAQLDTDTANEAIKMKVRLFKEWEDEFHDDTGRLVAKLTAKDDVTGERALEIADENDRRN</sequence>
<proteinExistence type="predicted"/>
<evidence type="ECO:0000313" key="1">
    <source>
        <dbReference type="EnsemblProtists" id="HpaP813431"/>
    </source>
</evidence>
<dbReference type="AlphaFoldDB" id="M4C2W5"/>
<name>M4C2W5_HYAAE</name>
<dbReference type="VEuPathDB" id="FungiDB:HpaG813431"/>
<accession>M4C2W5</accession>
<dbReference type="EnsemblProtists" id="HpaT813431">
    <property type="protein sequence ID" value="HpaP813431"/>
    <property type="gene ID" value="HpaG813431"/>
</dbReference>
<evidence type="ECO:0000313" key="2">
    <source>
        <dbReference type="Proteomes" id="UP000011713"/>
    </source>
</evidence>
<protein>
    <recommendedName>
        <fullName evidence="3">RxLR effector candidate protein</fullName>
    </recommendedName>
</protein>
<dbReference type="EMBL" id="JH598143">
    <property type="status" value="NOT_ANNOTATED_CDS"/>
    <property type="molecule type" value="Genomic_DNA"/>
</dbReference>
<dbReference type="HOGENOM" id="CLU_2390716_0_0_1"/>
<organism evidence="1 2">
    <name type="scientific">Hyaloperonospora arabidopsidis (strain Emoy2)</name>
    <name type="common">Downy mildew agent</name>
    <name type="synonym">Peronospora arabidopsidis</name>
    <dbReference type="NCBI Taxonomy" id="559515"/>
    <lineage>
        <taxon>Eukaryota</taxon>
        <taxon>Sar</taxon>
        <taxon>Stramenopiles</taxon>
        <taxon>Oomycota</taxon>
        <taxon>Peronosporomycetes</taxon>
        <taxon>Peronosporales</taxon>
        <taxon>Peronosporaceae</taxon>
        <taxon>Hyaloperonospora</taxon>
    </lineage>
</organism>
<reference evidence="1" key="2">
    <citation type="submission" date="2015-06" db="UniProtKB">
        <authorList>
            <consortium name="EnsemblProtists"/>
        </authorList>
    </citation>
    <scope>IDENTIFICATION</scope>
    <source>
        <strain evidence="1">Emoy2</strain>
    </source>
</reference>
<dbReference type="Proteomes" id="UP000011713">
    <property type="component" value="Unassembled WGS sequence"/>
</dbReference>
<dbReference type="InParanoid" id="M4C2W5"/>
<keyword evidence="2" id="KW-1185">Reference proteome</keyword>
<reference evidence="2" key="1">
    <citation type="journal article" date="2010" name="Science">
        <title>Signatures of adaptation to obligate biotrophy in the Hyaloperonospora arabidopsidis genome.</title>
        <authorList>
            <person name="Baxter L."/>
            <person name="Tripathy S."/>
            <person name="Ishaque N."/>
            <person name="Boot N."/>
            <person name="Cabral A."/>
            <person name="Kemen E."/>
            <person name="Thines M."/>
            <person name="Ah-Fong A."/>
            <person name="Anderson R."/>
            <person name="Badejoko W."/>
            <person name="Bittner-Eddy P."/>
            <person name="Boore J.L."/>
            <person name="Chibucos M.C."/>
            <person name="Coates M."/>
            <person name="Dehal P."/>
            <person name="Delehaunty K."/>
            <person name="Dong S."/>
            <person name="Downton P."/>
            <person name="Dumas B."/>
            <person name="Fabro G."/>
            <person name="Fronick C."/>
            <person name="Fuerstenberg S.I."/>
            <person name="Fulton L."/>
            <person name="Gaulin E."/>
            <person name="Govers F."/>
            <person name="Hughes L."/>
            <person name="Humphray S."/>
            <person name="Jiang R.H."/>
            <person name="Judelson H."/>
            <person name="Kamoun S."/>
            <person name="Kyung K."/>
            <person name="Meijer H."/>
            <person name="Minx P."/>
            <person name="Morris P."/>
            <person name="Nelson J."/>
            <person name="Phuntumart V."/>
            <person name="Qutob D."/>
            <person name="Rehmany A."/>
            <person name="Rougon-Cardoso A."/>
            <person name="Ryden P."/>
            <person name="Torto-Alalibo T."/>
            <person name="Studholme D."/>
            <person name="Wang Y."/>
            <person name="Win J."/>
            <person name="Wood J."/>
            <person name="Clifton S.W."/>
            <person name="Rogers J."/>
            <person name="Van den Ackerveken G."/>
            <person name="Jones J.D."/>
            <person name="McDowell J.M."/>
            <person name="Beynon J."/>
            <person name="Tyler B.M."/>
        </authorList>
    </citation>
    <scope>NUCLEOTIDE SEQUENCE [LARGE SCALE GENOMIC DNA]</scope>
    <source>
        <strain evidence="2">Emoy2</strain>
    </source>
</reference>
<evidence type="ECO:0008006" key="3">
    <source>
        <dbReference type="Google" id="ProtNLM"/>
    </source>
</evidence>